<dbReference type="Proteomes" id="UP001497623">
    <property type="component" value="Unassembled WGS sequence"/>
</dbReference>
<evidence type="ECO:0000256" key="1">
    <source>
        <dbReference type="SAM" id="Coils"/>
    </source>
</evidence>
<keyword evidence="4" id="KW-1185">Reference proteome</keyword>
<protein>
    <submittedName>
        <fullName evidence="3">Uncharacterized protein</fullName>
    </submittedName>
</protein>
<feature type="coiled-coil region" evidence="1">
    <location>
        <begin position="71"/>
        <end position="101"/>
    </location>
</feature>
<keyword evidence="1" id="KW-0175">Coiled coil</keyword>
<gene>
    <name evidence="3" type="ORF">MNOR_LOCUS21260</name>
</gene>
<evidence type="ECO:0000256" key="2">
    <source>
        <dbReference type="SAM" id="MobiDB-lite"/>
    </source>
</evidence>
<evidence type="ECO:0000313" key="4">
    <source>
        <dbReference type="Proteomes" id="UP001497623"/>
    </source>
</evidence>
<comment type="caution">
    <text evidence="3">The sequence shown here is derived from an EMBL/GenBank/DDBJ whole genome shotgun (WGS) entry which is preliminary data.</text>
</comment>
<evidence type="ECO:0000313" key="3">
    <source>
        <dbReference type="EMBL" id="CAL4117670.1"/>
    </source>
</evidence>
<dbReference type="AlphaFoldDB" id="A0AAV2R621"/>
<sequence length="411" mass="47330">MEGHQDQEVQRQNDGGHQDYQDFYDQPGQENDLSARWVNQLNLLRSTKETDLGEMRKIVTALKRELTRKDLQVIIRDIARMEEALKEIKEARMTILQEELVPITQMKDFTREIRDHEKFLTRIQVEAEDKIAEMDKANQPSVPQTPMGAAAQAPMVNLPTFSGKIVEYPSFKSSFKYIIPYVSCTRELWVYHLHNSLKYEVLEYVGPLEHWIDKYEDLWDTLDDKYANRWVVADEPIRHFIGKTVPDSTPEAIDSFFFAQCSALKRVMALEMTVEQVGVNMICQTLPNETASQIRQGLRLLCPNKEQYAFTIKEVRSAYNENVTAHRTTRINNSSHIKKADVQKHPQNKAQCSSVADVQQMPPCITAKQKEDVVGSSRAKVDHICHLKQELVLYVHHGATLPTTAQFTMIP</sequence>
<dbReference type="EMBL" id="CAXKWB010017002">
    <property type="protein sequence ID" value="CAL4117670.1"/>
    <property type="molecule type" value="Genomic_DNA"/>
</dbReference>
<organism evidence="3 4">
    <name type="scientific">Meganyctiphanes norvegica</name>
    <name type="common">Northern krill</name>
    <name type="synonym">Thysanopoda norvegica</name>
    <dbReference type="NCBI Taxonomy" id="48144"/>
    <lineage>
        <taxon>Eukaryota</taxon>
        <taxon>Metazoa</taxon>
        <taxon>Ecdysozoa</taxon>
        <taxon>Arthropoda</taxon>
        <taxon>Crustacea</taxon>
        <taxon>Multicrustacea</taxon>
        <taxon>Malacostraca</taxon>
        <taxon>Eumalacostraca</taxon>
        <taxon>Eucarida</taxon>
        <taxon>Euphausiacea</taxon>
        <taxon>Euphausiidae</taxon>
        <taxon>Meganyctiphanes</taxon>
    </lineage>
</organism>
<reference evidence="3 4" key="1">
    <citation type="submission" date="2024-05" db="EMBL/GenBank/DDBJ databases">
        <authorList>
            <person name="Wallberg A."/>
        </authorList>
    </citation>
    <scope>NUCLEOTIDE SEQUENCE [LARGE SCALE GENOMIC DNA]</scope>
</reference>
<proteinExistence type="predicted"/>
<feature type="compositionally biased region" description="Basic and acidic residues" evidence="2">
    <location>
        <begin position="1"/>
        <end position="20"/>
    </location>
</feature>
<feature type="region of interest" description="Disordered" evidence="2">
    <location>
        <begin position="1"/>
        <end position="26"/>
    </location>
</feature>
<accession>A0AAV2R621</accession>
<name>A0AAV2R621_MEGNR</name>